<keyword evidence="1" id="KW-1133">Transmembrane helix</keyword>
<keyword evidence="1" id="KW-0472">Membrane</keyword>
<gene>
    <name evidence="2" type="ORF">OCS65_20385</name>
</gene>
<reference evidence="2" key="1">
    <citation type="submission" date="2022-09" db="EMBL/GenBank/DDBJ databases">
        <title>The genome sequence of Rhodococcus aetherivorans N1.</title>
        <authorList>
            <person name="Jiang W."/>
        </authorList>
    </citation>
    <scope>NUCLEOTIDE SEQUENCE</scope>
    <source>
        <strain evidence="2">N1</strain>
    </source>
</reference>
<feature type="transmembrane region" description="Helical" evidence="1">
    <location>
        <begin position="233"/>
        <end position="251"/>
    </location>
</feature>
<feature type="transmembrane region" description="Helical" evidence="1">
    <location>
        <begin position="263"/>
        <end position="281"/>
    </location>
</feature>
<evidence type="ECO:0000313" key="3">
    <source>
        <dbReference type="Proteomes" id="UP001163947"/>
    </source>
</evidence>
<evidence type="ECO:0000256" key="1">
    <source>
        <dbReference type="SAM" id="Phobius"/>
    </source>
</evidence>
<dbReference type="Proteomes" id="UP001163947">
    <property type="component" value="Chromosome"/>
</dbReference>
<accession>A0AA46NTW6</accession>
<feature type="transmembrane region" description="Helical" evidence="1">
    <location>
        <begin position="20"/>
        <end position="39"/>
    </location>
</feature>
<name>A0AA46NTW6_9NOCA</name>
<dbReference type="GeneID" id="83622827"/>
<keyword evidence="1" id="KW-0812">Transmembrane</keyword>
<evidence type="ECO:0000313" key="2">
    <source>
        <dbReference type="EMBL" id="UYF92813.1"/>
    </source>
</evidence>
<dbReference type="RefSeq" id="WP_082120213.1">
    <property type="nucleotide sequence ID" value="NZ_CP011341.1"/>
</dbReference>
<feature type="transmembrane region" description="Helical" evidence="1">
    <location>
        <begin position="392"/>
        <end position="410"/>
    </location>
</feature>
<protein>
    <submittedName>
        <fullName evidence="2">Uncharacterized protein</fullName>
    </submittedName>
</protein>
<proteinExistence type="predicted"/>
<feature type="transmembrane region" description="Helical" evidence="1">
    <location>
        <begin position="186"/>
        <end position="213"/>
    </location>
</feature>
<feature type="transmembrane region" description="Helical" evidence="1">
    <location>
        <begin position="301"/>
        <end position="319"/>
    </location>
</feature>
<feature type="transmembrane region" description="Helical" evidence="1">
    <location>
        <begin position="157"/>
        <end position="174"/>
    </location>
</feature>
<feature type="transmembrane region" description="Helical" evidence="1">
    <location>
        <begin position="360"/>
        <end position="380"/>
    </location>
</feature>
<dbReference type="AlphaFoldDB" id="A0AA46NTW6"/>
<organism evidence="2 3">
    <name type="scientific">Rhodococcus aetherivorans</name>
    <dbReference type="NCBI Taxonomy" id="191292"/>
    <lineage>
        <taxon>Bacteria</taxon>
        <taxon>Bacillati</taxon>
        <taxon>Actinomycetota</taxon>
        <taxon>Actinomycetes</taxon>
        <taxon>Mycobacteriales</taxon>
        <taxon>Nocardiaceae</taxon>
        <taxon>Rhodococcus</taxon>
    </lineage>
</organism>
<feature type="transmembrane region" description="Helical" evidence="1">
    <location>
        <begin position="326"/>
        <end position="348"/>
    </location>
</feature>
<feature type="transmembrane region" description="Helical" evidence="1">
    <location>
        <begin position="79"/>
        <end position="99"/>
    </location>
</feature>
<dbReference type="EMBL" id="CP106982">
    <property type="protein sequence ID" value="UYF92813.1"/>
    <property type="molecule type" value="Genomic_DNA"/>
</dbReference>
<sequence length="604" mass="63443">MALITAARERLAPVSPDGRTPGPAVLAAALVLIALQLTVRSLLAFRGEFYWDDLILVGRSGMHPLLSFELLGYDHDGHLMPGGFLVAGVVTALAPLQWWPAAATLVAGQALASLAVLRVLWLLLGPRPALLGPLLFYLFTPLTLPSFAWWAAGLNSLPLQAALAWVAGDAIRLVRTGRIRYALSGTAVTVVALLFFEKSVLVPAVAFATVALMYRLDGRRRPVRTAAVRGAPLWLGSALALAGWAAAYLSLVESRFGAPTADMVRGLTHHGVSFGVLPTLLGGPWRWDRWNPGPPWADPPAGLVVAAWAAVLAVLVWSLRRNRRTGWVWAATAVYVAASTAAMISTRFGPDTTYELAQTLRYHTDTAVVVAIAAALILHAPSRGDAPPAQPARRLVAAGCAVTFAASSLWSTATFARTWADNPTGAYLAAAKSALTARPDMPILDHPVSVWVLLPVTHPHNLLSRVFSPLPGRAEIGAVTTELQVLDDGGRLVPAGLVPVRHVLPGPVPDCGHLLTASTTTVLPADTALVGGEWTVQLNYRASADGEIEVGFPAAPRVRVPVTAGLGTVYARVPGAGTGLQARSASAGLDVCLAGGPIGVVVPR</sequence>